<evidence type="ECO:0000313" key="5">
    <source>
        <dbReference type="Proteomes" id="UP000619838"/>
    </source>
</evidence>
<evidence type="ECO:0000256" key="1">
    <source>
        <dbReference type="ARBA" id="ARBA00022729"/>
    </source>
</evidence>
<proteinExistence type="predicted"/>
<dbReference type="InterPro" id="IPR002491">
    <property type="entry name" value="ABC_transptr_periplasmic_BD"/>
</dbReference>
<comment type="caution">
    <text evidence="4">The sequence shown here is derived from an EMBL/GenBank/DDBJ whole genome shotgun (WGS) entry which is preliminary data.</text>
</comment>
<sequence length="291" mass="32079">MNATSNHCRPAHTLLVLLLFLAGCSSTETPDAQDRSTKPSIVSLAPSITEMIYAIGAGDQLVGRTSACDYPEEARQVQVTGTFGRPSLEVLASLNPDLVLDLDLADEQAGQKIRELGIRRTSLKIDSPDDIPHALRAIGRATGNDARADSLASVIEEGLAAFRDSAPVERDRPDVYLEIWNDPLWTGGSTSYTSALIRYAGGRNIGDDVSKEYFEISPEWVITRNPDIIACMYMSRTTPAAERIRARDGWKHIDAVRNDRIYDRFDNSLFLRPGPRVLAGIEQLRTIILEP</sequence>
<protein>
    <submittedName>
        <fullName evidence="4">Cobalamin-binding protein</fullName>
    </submittedName>
</protein>
<dbReference type="PANTHER" id="PTHR30535:SF34">
    <property type="entry name" value="MOLYBDATE-BINDING PROTEIN MOLA"/>
    <property type="match status" value="1"/>
</dbReference>
<dbReference type="CDD" id="cd01144">
    <property type="entry name" value="BtuF"/>
    <property type="match status" value="1"/>
</dbReference>
<dbReference type="InterPro" id="IPR050902">
    <property type="entry name" value="ABC_Transporter_SBP"/>
</dbReference>
<dbReference type="PANTHER" id="PTHR30535">
    <property type="entry name" value="VITAMIN B12-BINDING PROTEIN"/>
    <property type="match status" value="1"/>
</dbReference>
<feature type="chain" id="PRO_5045441551" evidence="2">
    <location>
        <begin position="33"/>
        <end position="291"/>
    </location>
</feature>
<evidence type="ECO:0000256" key="2">
    <source>
        <dbReference type="SAM" id="SignalP"/>
    </source>
</evidence>
<keyword evidence="1 2" id="KW-0732">Signal</keyword>
<name>A0ABR9XS72_9CHLB</name>
<dbReference type="RefSeq" id="WP_175186667.1">
    <property type="nucleotide sequence ID" value="NZ_JABVZQ010000001.1"/>
</dbReference>
<feature type="signal peptide" evidence="2">
    <location>
        <begin position="1"/>
        <end position="32"/>
    </location>
</feature>
<keyword evidence="5" id="KW-1185">Reference proteome</keyword>
<dbReference type="PROSITE" id="PS50983">
    <property type="entry name" value="FE_B12_PBP"/>
    <property type="match status" value="1"/>
</dbReference>
<dbReference type="InterPro" id="IPR054828">
    <property type="entry name" value="Vit_B12_bind_prot"/>
</dbReference>
<evidence type="ECO:0000313" key="4">
    <source>
        <dbReference type="EMBL" id="MBF0636886.1"/>
    </source>
</evidence>
<dbReference type="SUPFAM" id="SSF53807">
    <property type="entry name" value="Helical backbone' metal receptor"/>
    <property type="match status" value="1"/>
</dbReference>
<feature type="domain" description="Fe/B12 periplasmic-binding" evidence="3">
    <location>
        <begin position="40"/>
        <end position="291"/>
    </location>
</feature>
<dbReference type="NCBIfam" id="NF038402">
    <property type="entry name" value="TroA_like"/>
    <property type="match status" value="1"/>
</dbReference>
<dbReference type="Pfam" id="PF01497">
    <property type="entry name" value="Peripla_BP_2"/>
    <property type="match status" value="1"/>
</dbReference>
<accession>A0ABR9XS72</accession>
<dbReference type="EMBL" id="JADGII010000009">
    <property type="protein sequence ID" value="MBF0636886.1"/>
    <property type="molecule type" value="Genomic_DNA"/>
</dbReference>
<dbReference type="Proteomes" id="UP000619838">
    <property type="component" value="Unassembled WGS sequence"/>
</dbReference>
<reference evidence="4 5" key="1">
    <citation type="journal article" date="2020" name="Microorganisms">
        <title>Simultaneous Genome Sequencing of Prosthecochloris ethylica and Desulfuromonas acetoxidans within a Syntrophic Mixture Reveals Unique Pili and Protein Interactions.</title>
        <authorList>
            <person name="Kyndt J.A."/>
            <person name="Van Beeumen J.J."/>
            <person name="Meyer T.E."/>
        </authorList>
    </citation>
    <scope>NUCLEOTIDE SEQUENCE [LARGE SCALE GENOMIC DNA]</scope>
    <source>
        <strain evidence="4 5">N3</strain>
    </source>
</reference>
<dbReference type="Gene3D" id="3.40.50.1980">
    <property type="entry name" value="Nitrogenase molybdenum iron protein domain"/>
    <property type="match status" value="2"/>
</dbReference>
<gene>
    <name evidence="4" type="ORF">INT08_06835</name>
</gene>
<organism evidence="4 5">
    <name type="scientific">Prosthecochloris ethylica</name>
    <dbReference type="NCBI Taxonomy" id="2743976"/>
    <lineage>
        <taxon>Bacteria</taxon>
        <taxon>Pseudomonadati</taxon>
        <taxon>Chlorobiota</taxon>
        <taxon>Chlorobiia</taxon>
        <taxon>Chlorobiales</taxon>
        <taxon>Chlorobiaceae</taxon>
        <taxon>Prosthecochloris</taxon>
    </lineage>
</organism>
<evidence type="ECO:0000259" key="3">
    <source>
        <dbReference type="PROSITE" id="PS50983"/>
    </source>
</evidence>